<proteinExistence type="predicted"/>
<name>A0AAD5G7V4_AMBAR</name>
<keyword evidence="2" id="KW-1185">Reference proteome</keyword>
<dbReference type="Proteomes" id="UP001206925">
    <property type="component" value="Unassembled WGS sequence"/>
</dbReference>
<dbReference type="AlphaFoldDB" id="A0AAD5G7V4"/>
<gene>
    <name evidence="1" type="ORF">M8C21_023040</name>
</gene>
<accession>A0AAD5G7V4</accession>
<evidence type="ECO:0000313" key="2">
    <source>
        <dbReference type="Proteomes" id="UP001206925"/>
    </source>
</evidence>
<sequence length="81" mass="9314">MQSILNNGLPLCLAGVTCYHQLTRTKRIADHDRRREEFRRAQPRIRETEGVIRSLDLMTLNHDDDVDQLSIRHTTCAAKAA</sequence>
<evidence type="ECO:0000313" key="1">
    <source>
        <dbReference type="EMBL" id="KAI7730676.1"/>
    </source>
</evidence>
<organism evidence="1 2">
    <name type="scientific">Ambrosia artemisiifolia</name>
    <name type="common">Common ragweed</name>
    <dbReference type="NCBI Taxonomy" id="4212"/>
    <lineage>
        <taxon>Eukaryota</taxon>
        <taxon>Viridiplantae</taxon>
        <taxon>Streptophyta</taxon>
        <taxon>Embryophyta</taxon>
        <taxon>Tracheophyta</taxon>
        <taxon>Spermatophyta</taxon>
        <taxon>Magnoliopsida</taxon>
        <taxon>eudicotyledons</taxon>
        <taxon>Gunneridae</taxon>
        <taxon>Pentapetalae</taxon>
        <taxon>asterids</taxon>
        <taxon>campanulids</taxon>
        <taxon>Asterales</taxon>
        <taxon>Asteraceae</taxon>
        <taxon>Asteroideae</taxon>
        <taxon>Heliantheae alliance</taxon>
        <taxon>Heliantheae</taxon>
        <taxon>Ambrosia</taxon>
    </lineage>
</organism>
<protein>
    <submittedName>
        <fullName evidence="1">Uncharacterized protein</fullName>
    </submittedName>
</protein>
<dbReference type="EMBL" id="JAMZMK010010682">
    <property type="protein sequence ID" value="KAI7730676.1"/>
    <property type="molecule type" value="Genomic_DNA"/>
</dbReference>
<reference evidence="1" key="1">
    <citation type="submission" date="2022-06" db="EMBL/GenBank/DDBJ databases">
        <title>Uncovering the hologenomic basis of an extraordinary plant invasion.</title>
        <authorList>
            <person name="Bieker V.C."/>
            <person name="Martin M.D."/>
            <person name="Gilbert T."/>
            <person name="Hodgins K."/>
            <person name="Battlay P."/>
            <person name="Petersen B."/>
            <person name="Wilson J."/>
        </authorList>
    </citation>
    <scope>NUCLEOTIDE SEQUENCE</scope>
    <source>
        <strain evidence="1">AA19_3_7</strain>
        <tissue evidence="1">Leaf</tissue>
    </source>
</reference>
<comment type="caution">
    <text evidence="1">The sequence shown here is derived from an EMBL/GenBank/DDBJ whole genome shotgun (WGS) entry which is preliminary data.</text>
</comment>